<feature type="transmembrane region" description="Helical" evidence="1">
    <location>
        <begin position="32"/>
        <end position="56"/>
    </location>
</feature>
<gene>
    <name evidence="2" type="ORF">SDC9_187209</name>
</gene>
<reference evidence="2" key="1">
    <citation type="submission" date="2019-08" db="EMBL/GenBank/DDBJ databases">
        <authorList>
            <person name="Kucharzyk K."/>
            <person name="Murdoch R.W."/>
            <person name="Higgins S."/>
            <person name="Loffler F."/>
        </authorList>
    </citation>
    <scope>NUCLEOTIDE SEQUENCE</scope>
</reference>
<accession>A0A645HLM0</accession>
<evidence type="ECO:0008006" key="3">
    <source>
        <dbReference type="Google" id="ProtNLM"/>
    </source>
</evidence>
<dbReference type="EMBL" id="VSSQ01095637">
    <property type="protein sequence ID" value="MPN39680.1"/>
    <property type="molecule type" value="Genomic_DNA"/>
</dbReference>
<keyword evidence="1" id="KW-0812">Transmembrane</keyword>
<keyword evidence="1" id="KW-0472">Membrane</keyword>
<feature type="transmembrane region" description="Helical" evidence="1">
    <location>
        <begin position="77"/>
        <end position="101"/>
    </location>
</feature>
<protein>
    <recommendedName>
        <fullName evidence="3">Glycerophosphoryl diester phosphodiesterase membrane domain-containing protein</fullName>
    </recommendedName>
</protein>
<feature type="transmembrane region" description="Helical" evidence="1">
    <location>
        <begin position="107"/>
        <end position="129"/>
    </location>
</feature>
<evidence type="ECO:0000313" key="2">
    <source>
        <dbReference type="EMBL" id="MPN39680.1"/>
    </source>
</evidence>
<sequence>MVLSWLSECAAAHDFVAFGGIRLITTIVLSGAWLLLALLIGIYFWFFPFLLVQIMYRDRVGFIEGLRHMNVLLLRNLWKCVLFWLMMMIFMFAFGLAILAACVLTCCLVLIVISIPYIRAVALLPYWVFLRLSGVELLRALDPREEPPPPEAVIPEAVIPEAEPVPAAGGSDH</sequence>
<evidence type="ECO:0000256" key="1">
    <source>
        <dbReference type="SAM" id="Phobius"/>
    </source>
</evidence>
<comment type="caution">
    <text evidence="2">The sequence shown here is derived from an EMBL/GenBank/DDBJ whole genome shotgun (WGS) entry which is preliminary data.</text>
</comment>
<keyword evidence="1" id="KW-1133">Transmembrane helix</keyword>
<name>A0A645HLM0_9ZZZZ</name>
<dbReference type="AlphaFoldDB" id="A0A645HLM0"/>
<proteinExistence type="predicted"/>
<organism evidence="2">
    <name type="scientific">bioreactor metagenome</name>
    <dbReference type="NCBI Taxonomy" id="1076179"/>
    <lineage>
        <taxon>unclassified sequences</taxon>
        <taxon>metagenomes</taxon>
        <taxon>ecological metagenomes</taxon>
    </lineage>
</organism>